<evidence type="ECO:0000313" key="1">
    <source>
        <dbReference type="EMBL" id="RGS41938.1"/>
    </source>
</evidence>
<dbReference type="EMBL" id="QRVL01000001">
    <property type="protein sequence ID" value="RGS41938.1"/>
    <property type="molecule type" value="Genomic_DNA"/>
</dbReference>
<evidence type="ECO:0000313" key="2">
    <source>
        <dbReference type="Proteomes" id="UP000266172"/>
    </source>
</evidence>
<gene>
    <name evidence="1" type="ORF">DWX93_00940</name>
</gene>
<accession>A0A395VBJ8</accession>
<reference evidence="1 2" key="1">
    <citation type="submission" date="2018-08" db="EMBL/GenBank/DDBJ databases">
        <title>A genome reference for cultivated species of the human gut microbiota.</title>
        <authorList>
            <person name="Zou Y."/>
            <person name="Xue W."/>
            <person name="Luo G."/>
        </authorList>
    </citation>
    <scope>NUCLEOTIDE SEQUENCE [LARGE SCALE GENOMIC DNA]</scope>
    <source>
        <strain evidence="1 2">AF22-12AC</strain>
    </source>
</reference>
<dbReference type="RefSeq" id="WP_118096237.1">
    <property type="nucleotide sequence ID" value="NZ_QRVL01000001.1"/>
</dbReference>
<dbReference type="AlphaFoldDB" id="A0A395VBJ8"/>
<organism evidence="1 2">
    <name type="scientific">Roseburia hominis</name>
    <dbReference type="NCBI Taxonomy" id="301301"/>
    <lineage>
        <taxon>Bacteria</taxon>
        <taxon>Bacillati</taxon>
        <taxon>Bacillota</taxon>
        <taxon>Clostridia</taxon>
        <taxon>Lachnospirales</taxon>
        <taxon>Lachnospiraceae</taxon>
        <taxon>Roseburia</taxon>
    </lineage>
</organism>
<dbReference type="Proteomes" id="UP000266172">
    <property type="component" value="Unassembled WGS sequence"/>
</dbReference>
<sequence length="139" mass="15533">MANKKNEKLEVVKVALEIVLTQEDIDDIMCGALEGGINYWCNEAKVMGGYLGEYGSEQIARGGKLRLHLPEPFDKDDTEYYELDLEKFKKGVELWAITPVGCNCLEQIDGKIRFDTCNADAIVCDAIIQYALFGDVIFG</sequence>
<protein>
    <submittedName>
        <fullName evidence="1">Uncharacterized protein</fullName>
    </submittedName>
</protein>
<name>A0A395VBJ8_9FIRM</name>
<proteinExistence type="predicted"/>
<comment type="caution">
    <text evidence="1">The sequence shown here is derived from an EMBL/GenBank/DDBJ whole genome shotgun (WGS) entry which is preliminary data.</text>
</comment>